<accession>A0A1V1NSE3</accession>
<dbReference type="Gene3D" id="2.30.110.10">
    <property type="entry name" value="Electron Transport, Fmn-binding Protein, Chain A"/>
    <property type="match status" value="1"/>
</dbReference>
<dbReference type="Proteomes" id="UP000189670">
    <property type="component" value="Unassembled WGS sequence"/>
</dbReference>
<evidence type="ECO:0000313" key="2">
    <source>
        <dbReference type="Proteomes" id="UP000189670"/>
    </source>
</evidence>
<reference evidence="2" key="1">
    <citation type="submission" date="2012-11" db="EMBL/GenBank/DDBJ databases">
        <authorList>
            <person name="Lucero-Rivera Y.E."/>
            <person name="Tovar-Ramirez D."/>
        </authorList>
    </citation>
    <scope>NUCLEOTIDE SEQUENCE [LARGE SCALE GENOMIC DNA]</scope>
    <source>
        <strain evidence="2">Araruama</strain>
    </source>
</reference>
<name>A0A1V1NSE3_9BACT</name>
<dbReference type="EMBL" id="ATBP01002762">
    <property type="protein sequence ID" value="ETR65499.1"/>
    <property type="molecule type" value="Genomic_DNA"/>
</dbReference>
<organism evidence="1 2">
    <name type="scientific">Candidatus Magnetoglobus multicellularis str. Araruama</name>
    <dbReference type="NCBI Taxonomy" id="890399"/>
    <lineage>
        <taxon>Bacteria</taxon>
        <taxon>Pseudomonadati</taxon>
        <taxon>Thermodesulfobacteriota</taxon>
        <taxon>Desulfobacteria</taxon>
        <taxon>Desulfobacterales</taxon>
        <taxon>Desulfobacteraceae</taxon>
        <taxon>Candidatus Magnetoglobus</taxon>
    </lineage>
</organism>
<dbReference type="InterPro" id="IPR012349">
    <property type="entry name" value="Split_barrel_FMN-bd"/>
</dbReference>
<comment type="caution">
    <text evidence="1">The sequence shown here is derived from an EMBL/GenBank/DDBJ whole genome shotgun (WGS) entry which is preliminary data.</text>
</comment>
<sequence>MNLKTYFENTRGTGIISTADSNGRVNSAVYARPHVFEDGTIAHIMRDRLTHANLMSNPYASYLFIEEGAGYKGKRLYMTMIREDKNADIIAEICKRCFVKELEIKDPRYLVVFRVEKERPLIGSE</sequence>
<dbReference type="AlphaFoldDB" id="A0A1V1NSE3"/>
<evidence type="ECO:0000313" key="1">
    <source>
        <dbReference type="EMBL" id="ETR65499.1"/>
    </source>
</evidence>
<gene>
    <name evidence="1" type="ORF">OMM_14152</name>
</gene>
<protein>
    <submittedName>
        <fullName evidence="1">Pyridoxamine 5'-phosphate oxidase-like protein</fullName>
    </submittedName>
</protein>
<dbReference type="SUPFAM" id="SSF50475">
    <property type="entry name" value="FMN-binding split barrel"/>
    <property type="match status" value="1"/>
</dbReference>
<proteinExistence type="predicted"/>